<keyword evidence="2" id="KW-1185">Reference proteome</keyword>
<evidence type="ECO:0000313" key="2">
    <source>
        <dbReference type="Proteomes" id="UP000050795"/>
    </source>
</evidence>
<dbReference type="WBParaSite" id="TREG1_121090.1">
    <property type="protein sequence ID" value="TREG1_121090.1"/>
    <property type="gene ID" value="TREG1_121090"/>
</dbReference>
<dbReference type="InterPro" id="IPR000477">
    <property type="entry name" value="RT_dom"/>
</dbReference>
<dbReference type="PANTHER" id="PTHR33332">
    <property type="entry name" value="REVERSE TRANSCRIPTASE DOMAIN-CONTAINING PROTEIN"/>
    <property type="match status" value="1"/>
</dbReference>
<proteinExistence type="predicted"/>
<dbReference type="Pfam" id="PF00078">
    <property type="entry name" value="RVT_1"/>
    <property type="match status" value="1"/>
</dbReference>
<evidence type="ECO:0000259" key="1">
    <source>
        <dbReference type="PROSITE" id="PS50878"/>
    </source>
</evidence>
<dbReference type="AlphaFoldDB" id="A0AA85J0B4"/>
<name>A0AA85J0B4_TRIRE</name>
<reference evidence="3" key="2">
    <citation type="submission" date="2023-11" db="UniProtKB">
        <authorList>
            <consortium name="WormBaseParasite"/>
        </authorList>
    </citation>
    <scope>IDENTIFICATION</scope>
</reference>
<protein>
    <recommendedName>
        <fullName evidence="1">Reverse transcriptase domain-containing protein</fullName>
    </recommendedName>
</protein>
<feature type="domain" description="Reverse transcriptase" evidence="1">
    <location>
        <begin position="1"/>
        <end position="110"/>
    </location>
</feature>
<organism evidence="2 3">
    <name type="scientific">Trichobilharzia regenti</name>
    <name type="common">Nasal bird schistosome</name>
    <dbReference type="NCBI Taxonomy" id="157069"/>
    <lineage>
        <taxon>Eukaryota</taxon>
        <taxon>Metazoa</taxon>
        <taxon>Spiralia</taxon>
        <taxon>Lophotrochozoa</taxon>
        <taxon>Platyhelminthes</taxon>
        <taxon>Trematoda</taxon>
        <taxon>Digenea</taxon>
        <taxon>Strigeidida</taxon>
        <taxon>Schistosomatoidea</taxon>
        <taxon>Schistosomatidae</taxon>
        <taxon>Trichobilharzia</taxon>
    </lineage>
</organism>
<sequence length="110" mass="12606">MLSGAQNEFRRNLSCLSNLLTARENWVKSRDDRRLIDFSKAFDKVLHKGLLIWLESLGIKSRLVNWLREVLINGRQGVRINSELSSWTAVRSGVPQGILLGPLLFILYIN</sequence>
<reference evidence="2" key="1">
    <citation type="submission" date="2022-06" db="EMBL/GenBank/DDBJ databases">
        <authorList>
            <person name="Berger JAMES D."/>
            <person name="Berger JAMES D."/>
        </authorList>
    </citation>
    <scope>NUCLEOTIDE SEQUENCE [LARGE SCALE GENOMIC DNA]</scope>
</reference>
<dbReference type="PROSITE" id="PS50878">
    <property type="entry name" value="RT_POL"/>
    <property type="match status" value="1"/>
</dbReference>
<dbReference type="Proteomes" id="UP000050795">
    <property type="component" value="Unassembled WGS sequence"/>
</dbReference>
<evidence type="ECO:0000313" key="3">
    <source>
        <dbReference type="WBParaSite" id="TREG1_121090.1"/>
    </source>
</evidence>
<accession>A0AA85J0B4</accession>